<feature type="domain" description="AMP-dependent synthetase/ligase" evidence="8">
    <location>
        <begin position="76"/>
        <end position="484"/>
    </location>
</feature>
<dbReference type="InterPro" id="IPR045311">
    <property type="entry name" value="LC-FACS_euk"/>
</dbReference>
<evidence type="ECO:0000256" key="4">
    <source>
        <dbReference type="ARBA" id="ARBA00022832"/>
    </source>
</evidence>
<dbReference type="InterPro" id="IPR000873">
    <property type="entry name" value="AMP-dep_synth/lig_dom"/>
</dbReference>
<comment type="catalytic activity">
    <reaction evidence="7">
        <text>a long-chain fatty acid + ATP + CoA = a long-chain fatty acyl-CoA + AMP + diphosphate</text>
        <dbReference type="Rhea" id="RHEA:15421"/>
        <dbReference type="ChEBI" id="CHEBI:30616"/>
        <dbReference type="ChEBI" id="CHEBI:33019"/>
        <dbReference type="ChEBI" id="CHEBI:57287"/>
        <dbReference type="ChEBI" id="CHEBI:57560"/>
        <dbReference type="ChEBI" id="CHEBI:83139"/>
        <dbReference type="ChEBI" id="CHEBI:456215"/>
        <dbReference type="EC" id="6.2.1.3"/>
    </reaction>
</comment>
<dbReference type="Proteomes" id="UP000794436">
    <property type="component" value="Unassembled WGS sequence"/>
</dbReference>
<dbReference type="GO" id="GO:0005783">
    <property type="term" value="C:endoplasmic reticulum"/>
    <property type="evidence" value="ECO:0007669"/>
    <property type="project" value="TreeGrafter"/>
</dbReference>
<keyword evidence="10" id="KW-1185">Reference proteome</keyword>
<keyword evidence="3 7" id="KW-0547">Nucleotide-binding</keyword>
<dbReference type="GO" id="GO:0004467">
    <property type="term" value="F:long-chain fatty acid-CoA ligase activity"/>
    <property type="evidence" value="ECO:0007669"/>
    <property type="project" value="UniProtKB-EC"/>
</dbReference>
<keyword evidence="5 7" id="KW-0067">ATP-binding</keyword>
<evidence type="ECO:0000259" key="8">
    <source>
        <dbReference type="Pfam" id="PF00501"/>
    </source>
</evidence>
<name>A0A8K1CQK1_PYTOL</name>
<evidence type="ECO:0000313" key="10">
    <source>
        <dbReference type="Proteomes" id="UP000794436"/>
    </source>
</evidence>
<evidence type="ECO:0000256" key="2">
    <source>
        <dbReference type="ARBA" id="ARBA00022598"/>
    </source>
</evidence>
<dbReference type="EMBL" id="SPLM01000004">
    <property type="protein sequence ID" value="TMW67705.1"/>
    <property type="molecule type" value="Genomic_DNA"/>
</dbReference>
<gene>
    <name evidence="9" type="ORF">Poli38472_011325</name>
</gene>
<dbReference type="PANTHER" id="PTHR43272">
    <property type="entry name" value="LONG-CHAIN-FATTY-ACID--COA LIGASE"/>
    <property type="match status" value="1"/>
</dbReference>
<dbReference type="InterPro" id="IPR042099">
    <property type="entry name" value="ANL_N_sf"/>
</dbReference>
<evidence type="ECO:0000256" key="3">
    <source>
        <dbReference type="ARBA" id="ARBA00022741"/>
    </source>
</evidence>
<dbReference type="OrthoDB" id="1700726at2759"/>
<evidence type="ECO:0000256" key="6">
    <source>
        <dbReference type="ARBA" id="ARBA00026121"/>
    </source>
</evidence>
<comment type="function">
    <text evidence="7">Catalyzes the conversion of long-chain fatty acids to their active form acyl-CoAs for both synthesis of cellular lipids, and degradation via beta-oxidation.</text>
</comment>
<protein>
    <recommendedName>
        <fullName evidence="6 7">Long-chain-fatty-acid--CoA ligase</fullName>
        <ecNumber evidence="6 7">6.2.1.3</ecNumber>
    </recommendedName>
</protein>
<keyword evidence="4 7" id="KW-0276">Fatty acid metabolism</keyword>
<dbReference type="AlphaFoldDB" id="A0A8K1CQK1"/>
<keyword evidence="7" id="KW-0443">Lipid metabolism</keyword>
<dbReference type="InterPro" id="IPR020845">
    <property type="entry name" value="AMP-binding_CS"/>
</dbReference>
<dbReference type="PROSITE" id="PS00455">
    <property type="entry name" value="AMP_BINDING"/>
    <property type="match status" value="1"/>
</dbReference>
<dbReference type="PANTHER" id="PTHR43272:SF33">
    <property type="entry name" value="AMP-BINDING DOMAIN-CONTAINING PROTEIN-RELATED"/>
    <property type="match status" value="1"/>
</dbReference>
<dbReference type="EC" id="6.2.1.3" evidence="6 7"/>
<organism evidence="9 10">
    <name type="scientific">Pythium oligandrum</name>
    <name type="common">Mycoparasitic fungus</name>
    <dbReference type="NCBI Taxonomy" id="41045"/>
    <lineage>
        <taxon>Eukaryota</taxon>
        <taxon>Sar</taxon>
        <taxon>Stramenopiles</taxon>
        <taxon>Oomycota</taxon>
        <taxon>Peronosporomycetes</taxon>
        <taxon>Pythiales</taxon>
        <taxon>Pythiaceae</taxon>
        <taxon>Pythium</taxon>
    </lineage>
</organism>
<dbReference type="GO" id="GO:0016020">
    <property type="term" value="C:membrane"/>
    <property type="evidence" value="ECO:0007669"/>
    <property type="project" value="TreeGrafter"/>
</dbReference>
<dbReference type="GO" id="GO:0005524">
    <property type="term" value="F:ATP binding"/>
    <property type="evidence" value="ECO:0007669"/>
    <property type="project" value="UniProtKB-KW"/>
</dbReference>
<evidence type="ECO:0000256" key="5">
    <source>
        <dbReference type="ARBA" id="ARBA00022840"/>
    </source>
</evidence>
<evidence type="ECO:0000313" key="9">
    <source>
        <dbReference type="EMBL" id="TMW67705.1"/>
    </source>
</evidence>
<sequence length="665" mass="73336">MGGTCSTAELAMSSIDFDSYKGIRYTEEVPNSREENRGPIYLAKPINVDETKLTLYENLLSGVSLENGNRRVYGTRRVVDGQPGEYEWITYKQALERSVTIAAGLTKFAGLKRNDLVGIFSKNRVEWCLSSHACDRMTYALVPLYDTLGADAVPYILNHTQLSTVIFAQEQFNVVLECKDSCPAVKFLVQYEDVTDEQRQLAEEKGVEIKSLQEIEALGKANPVPADPPAPEDIATICYTSGTTGNPKGVVLTHRTMAFLGVLTQERLRLHKDIVHISYLPLPHVFERAVITAMLNLGASAGFYCGNVLTLMDDIAELKPTIFVSVPRLFNRVYDKISQRVEAAGGIKKALFDQAYAGKKAALASGQKTHAFWDALVFSKIRQLLGGRVDTMLSGSAPLSADVKEFLTIVFGCDVVEGYGLSETAAGLTLASADMPLGPHVGAPLPNLEVRLEDVPEMGYTSNDKPRPRGEIICRGPIVFGGYFKEPDKTSEAIDEDGWFHTGDIGCWNADGTLSIIDRKKNIFKLSQGEYVAAEKLEGVFAKSKFISQIFVYGDSFQNALVGVAVPDPDIAEAWGVSKGRSKEDSTMDKLVHDAEFQTEVMADLVSIGKEAKLRGFEFVKKVHFHPDPFTVDTGLITPTFKLKRPQLKEYFQKQIATMYAELNK</sequence>
<dbReference type="CDD" id="cd05927">
    <property type="entry name" value="LC-FACS_euk"/>
    <property type="match status" value="1"/>
</dbReference>
<evidence type="ECO:0000256" key="7">
    <source>
        <dbReference type="RuleBase" id="RU369030"/>
    </source>
</evidence>
<proteinExistence type="inferred from homology"/>
<dbReference type="SUPFAM" id="SSF56801">
    <property type="entry name" value="Acetyl-CoA synthetase-like"/>
    <property type="match status" value="1"/>
</dbReference>
<evidence type="ECO:0000256" key="1">
    <source>
        <dbReference type="ARBA" id="ARBA00006432"/>
    </source>
</evidence>
<dbReference type="Pfam" id="PF00501">
    <property type="entry name" value="AMP-binding"/>
    <property type="match status" value="1"/>
</dbReference>
<dbReference type="Gene3D" id="3.40.50.12780">
    <property type="entry name" value="N-terminal domain of ligase-like"/>
    <property type="match status" value="1"/>
</dbReference>
<keyword evidence="2 7" id="KW-0436">Ligase</keyword>
<comment type="similarity">
    <text evidence="1 7">Belongs to the ATP-dependent AMP-binding enzyme family.</text>
</comment>
<reference evidence="9" key="1">
    <citation type="submission" date="2019-03" db="EMBL/GenBank/DDBJ databases">
        <title>Long read genome sequence of the mycoparasitic Pythium oligandrum ATCC 38472 isolated from sugarbeet rhizosphere.</title>
        <authorList>
            <person name="Gaulin E."/>
        </authorList>
    </citation>
    <scope>NUCLEOTIDE SEQUENCE</scope>
    <source>
        <strain evidence="9">ATCC 38472_TT</strain>
    </source>
</reference>
<accession>A0A8K1CQK1</accession>
<comment type="caution">
    <text evidence="9">The sequence shown here is derived from an EMBL/GenBank/DDBJ whole genome shotgun (WGS) entry which is preliminary data.</text>
</comment>